<dbReference type="InterPro" id="IPR000182">
    <property type="entry name" value="GNAT_dom"/>
</dbReference>
<gene>
    <name evidence="4" type="ORF">SAMN06265795_11146</name>
</gene>
<name>A0A239J2W6_9BURK</name>
<dbReference type="Pfam" id="PF00583">
    <property type="entry name" value="Acetyltransf_1"/>
    <property type="match status" value="1"/>
</dbReference>
<evidence type="ECO:0000259" key="3">
    <source>
        <dbReference type="PROSITE" id="PS51186"/>
    </source>
</evidence>
<sequence length="212" mass="23586">MDLLPGFTLALQRLSRLGTPDAVSGDRIRLNDGASVALRGALPDDAEAIQDMVRHLSDHSRYQRFFNPLRELEPSLLARFARSDPRGHMTLLAATNEDGAERIVAMAQYVADADSDTADFAIVVSDDWQGRGLARRMLRRLICVARAAGLQRLRGEVLSTNRPMRHLMRALGFDLLRHEDGPGLVRVERQIAVTEWRCSGSTGWRQPAGNTM</sequence>
<protein>
    <submittedName>
        <fullName evidence="4">L-amino acid N-acyltransferase YncA</fullName>
    </submittedName>
</protein>
<dbReference type="Gene3D" id="3.40.630.30">
    <property type="match status" value="1"/>
</dbReference>
<dbReference type="SUPFAM" id="SSF55729">
    <property type="entry name" value="Acyl-CoA N-acyltransferases (Nat)"/>
    <property type="match status" value="1"/>
</dbReference>
<dbReference type="PANTHER" id="PTHR43072:SF23">
    <property type="entry name" value="UPF0039 PROTEIN C11D3.02C"/>
    <property type="match status" value="1"/>
</dbReference>
<reference evidence="4 5" key="1">
    <citation type="submission" date="2017-06" db="EMBL/GenBank/DDBJ databases">
        <authorList>
            <person name="Kim H.J."/>
            <person name="Triplett B.A."/>
        </authorList>
    </citation>
    <scope>NUCLEOTIDE SEQUENCE [LARGE SCALE GENOMIC DNA]</scope>
    <source>
        <strain evidence="4 5">U15</strain>
    </source>
</reference>
<dbReference type="GO" id="GO:0016747">
    <property type="term" value="F:acyltransferase activity, transferring groups other than amino-acyl groups"/>
    <property type="evidence" value="ECO:0007669"/>
    <property type="project" value="InterPro"/>
</dbReference>
<evidence type="ECO:0000256" key="2">
    <source>
        <dbReference type="ARBA" id="ARBA00023315"/>
    </source>
</evidence>
<dbReference type="Proteomes" id="UP000198284">
    <property type="component" value="Unassembled WGS sequence"/>
</dbReference>
<organism evidence="4 5">
    <name type="scientific">Noviherbaspirillum humi</name>
    <dbReference type="NCBI Taxonomy" id="1688639"/>
    <lineage>
        <taxon>Bacteria</taxon>
        <taxon>Pseudomonadati</taxon>
        <taxon>Pseudomonadota</taxon>
        <taxon>Betaproteobacteria</taxon>
        <taxon>Burkholderiales</taxon>
        <taxon>Oxalobacteraceae</taxon>
        <taxon>Noviherbaspirillum</taxon>
    </lineage>
</organism>
<keyword evidence="2 4" id="KW-0012">Acyltransferase</keyword>
<dbReference type="PANTHER" id="PTHR43072">
    <property type="entry name" value="N-ACETYLTRANSFERASE"/>
    <property type="match status" value="1"/>
</dbReference>
<proteinExistence type="predicted"/>
<dbReference type="PROSITE" id="PS51186">
    <property type="entry name" value="GNAT"/>
    <property type="match status" value="1"/>
</dbReference>
<dbReference type="EMBL" id="FZOT01000011">
    <property type="protein sequence ID" value="SNS98994.1"/>
    <property type="molecule type" value="Genomic_DNA"/>
</dbReference>
<dbReference type="InterPro" id="IPR016181">
    <property type="entry name" value="Acyl_CoA_acyltransferase"/>
</dbReference>
<evidence type="ECO:0000256" key="1">
    <source>
        <dbReference type="ARBA" id="ARBA00022679"/>
    </source>
</evidence>
<keyword evidence="5" id="KW-1185">Reference proteome</keyword>
<dbReference type="RefSeq" id="WP_176442506.1">
    <property type="nucleotide sequence ID" value="NZ_FZOT01000011.1"/>
</dbReference>
<evidence type="ECO:0000313" key="5">
    <source>
        <dbReference type="Proteomes" id="UP000198284"/>
    </source>
</evidence>
<dbReference type="AlphaFoldDB" id="A0A239J2W6"/>
<evidence type="ECO:0000313" key="4">
    <source>
        <dbReference type="EMBL" id="SNS98994.1"/>
    </source>
</evidence>
<accession>A0A239J2W6</accession>
<keyword evidence="1 4" id="KW-0808">Transferase</keyword>
<dbReference type="CDD" id="cd04301">
    <property type="entry name" value="NAT_SF"/>
    <property type="match status" value="1"/>
</dbReference>
<feature type="domain" description="N-acetyltransferase" evidence="3">
    <location>
        <begin position="36"/>
        <end position="192"/>
    </location>
</feature>